<organism evidence="7">
    <name type="scientific">Hymenolepis diminuta</name>
    <name type="common">Rat tapeworm</name>
    <dbReference type="NCBI Taxonomy" id="6216"/>
    <lineage>
        <taxon>Eukaryota</taxon>
        <taxon>Metazoa</taxon>
        <taxon>Spiralia</taxon>
        <taxon>Lophotrochozoa</taxon>
        <taxon>Platyhelminthes</taxon>
        <taxon>Cestoda</taxon>
        <taxon>Eucestoda</taxon>
        <taxon>Cyclophyllidea</taxon>
        <taxon>Hymenolepididae</taxon>
        <taxon>Hymenolepis</taxon>
    </lineage>
</organism>
<dbReference type="PANTHER" id="PTHR13563">
    <property type="entry name" value="TRNA (GUANINE-9-) METHYLTRANSFERASE"/>
    <property type="match status" value="1"/>
</dbReference>
<dbReference type="STRING" id="6216.A0A0R3SXJ8"/>
<accession>A0A0R3SXJ8</accession>
<sequence length="255" mass="29047">MSGELLPSNILSKRKMEKFRRRKRLAESIRRHVESGGEHISKRVRIKLDKEKLKQNLANGVKFCIDCSFEKDLSQKEISKLAQQFCRTYGANKKATVPFSMHLVNFNSSGPLAECCRRKCCGFDNYQIGFHAESPTEVFKDQKIIYLSPDAPDPLIEVEKDVVYVVGGLIDESIEKGRSLDKATNLNVSAARLPIDEFAPADWNPQNRVKASALCINTLVEILLDVMHIKDWRQAFDKHLPHRHRTKTPARLEGS</sequence>
<keyword evidence="1" id="KW-0489">Methyltransferase</keyword>
<dbReference type="WBParaSite" id="HDID_0001047901-mRNA-1">
    <property type="protein sequence ID" value="HDID_0001047901-mRNA-1"/>
    <property type="gene ID" value="HDID_0001047901"/>
</dbReference>
<feature type="domain" description="SAM-dependent MTase TRM10-type" evidence="4">
    <location>
        <begin position="49"/>
        <end position="247"/>
    </location>
</feature>
<evidence type="ECO:0000313" key="6">
    <source>
        <dbReference type="Proteomes" id="UP000274504"/>
    </source>
</evidence>
<dbReference type="InterPro" id="IPR028564">
    <property type="entry name" value="MT_TRM10-typ"/>
</dbReference>
<gene>
    <name evidence="5" type="ORF">HDID_LOCUS10477</name>
</gene>
<keyword evidence="2" id="KW-0808">Transferase</keyword>
<evidence type="ECO:0000256" key="1">
    <source>
        <dbReference type="ARBA" id="ARBA00022603"/>
    </source>
</evidence>
<dbReference type="OrthoDB" id="278300at2759"/>
<reference evidence="7" key="1">
    <citation type="submission" date="2017-02" db="UniProtKB">
        <authorList>
            <consortium name="WormBaseParasite"/>
        </authorList>
    </citation>
    <scope>IDENTIFICATION</scope>
</reference>
<proteinExistence type="predicted"/>
<dbReference type="PANTHER" id="PTHR13563:SF19">
    <property type="entry name" value="TRNA METHYLTRANSFERASE 10 HOMOLOG B"/>
    <property type="match status" value="1"/>
</dbReference>
<dbReference type="InterPro" id="IPR038459">
    <property type="entry name" value="MT_TRM10-typ_sf"/>
</dbReference>
<name>A0A0R3SXJ8_HYMDI</name>
<dbReference type="GO" id="GO:0008168">
    <property type="term" value="F:methyltransferase activity"/>
    <property type="evidence" value="ECO:0007669"/>
    <property type="project" value="UniProtKB-KW"/>
</dbReference>
<keyword evidence="3" id="KW-0949">S-adenosyl-L-methionine</keyword>
<dbReference type="EMBL" id="UYSG01011710">
    <property type="protein sequence ID" value="VDL63402.1"/>
    <property type="molecule type" value="Genomic_DNA"/>
</dbReference>
<dbReference type="GO" id="GO:0000049">
    <property type="term" value="F:tRNA binding"/>
    <property type="evidence" value="ECO:0007669"/>
    <property type="project" value="TreeGrafter"/>
</dbReference>
<dbReference type="GO" id="GO:0002939">
    <property type="term" value="P:tRNA N1-guanine methylation"/>
    <property type="evidence" value="ECO:0007669"/>
    <property type="project" value="TreeGrafter"/>
</dbReference>
<dbReference type="Proteomes" id="UP000274504">
    <property type="component" value="Unassembled WGS sequence"/>
</dbReference>
<evidence type="ECO:0000256" key="3">
    <source>
        <dbReference type="ARBA" id="ARBA00022691"/>
    </source>
</evidence>
<dbReference type="Gene3D" id="3.40.1280.30">
    <property type="match status" value="1"/>
</dbReference>
<evidence type="ECO:0000313" key="7">
    <source>
        <dbReference type="WBParaSite" id="HDID_0001047901-mRNA-1"/>
    </source>
</evidence>
<dbReference type="GO" id="GO:0005654">
    <property type="term" value="C:nucleoplasm"/>
    <property type="evidence" value="ECO:0007669"/>
    <property type="project" value="TreeGrafter"/>
</dbReference>
<evidence type="ECO:0000313" key="5">
    <source>
        <dbReference type="EMBL" id="VDL63402.1"/>
    </source>
</evidence>
<dbReference type="InterPro" id="IPR007356">
    <property type="entry name" value="tRNA_m1G_MeTrfase_euk"/>
</dbReference>
<dbReference type="PROSITE" id="PS51675">
    <property type="entry name" value="SAM_MT_TRM10"/>
    <property type="match status" value="1"/>
</dbReference>
<evidence type="ECO:0000259" key="4">
    <source>
        <dbReference type="PROSITE" id="PS51675"/>
    </source>
</evidence>
<protein>
    <submittedName>
        <fullName evidence="7">SAM-dependent MTase TRM10-type domain-containing protein</fullName>
    </submittedName>
</protein>
<evidence type="ECO:0000256" key="2">
    <source>
        <dbReference type="ARBA" id="ARBA00022679"/>
    </source>
</evidence>
<reference evidence="5 6" key="2">
    <citation type="submission" date="2018-11" db="EMBL/GenBank/DDBJ databases">
        <authorList>
            <consortium name="Pathogen Informatics"/>
        </authorList>
    </citation>
    <scope>NUCLEOTIDE SEQUENCE [LARGE SCALE GENOMIC DNA]</scope>
</reference>
<dbReference type="AlphaFoldDB" id="A0A0R3SXJ8"/>